<dbReference type="InterPro" id="IPR016650">
    <property type="entry name" value="eIF3e"/>
</dbReference>
<dbReference type="OrthoDB" id="417252at2759"/>
<dbReference type="GO" id="GO:0016282">
    <property type="term" value="C:eukaryotic 43S preinitiation complex"/>
    <property type="evidence" value="ECO:0007669"/>
    <property type="project" value="UniProtKB-UniRule"/>
</dbReference>
<dbReference type="CDD" id="cd21378">
    <property type="entry name" value="eIF3E"/>
    <property type="match status" value="1"/>
</dbReference>
<dbReference type="OMA" id="NCPWILR"/>
<gene>
    <name evidence="10" type="primary">int6</name>
    <name evidence="4" type="synonym">INT6</name>
    <name evidence="9" type="ORF">SJAG_02376</name>
</gene>
<dbReference type="GO" id="GO:0003743">
    <property type="term" value="F:translation initiation factor activity"/>
    <property type="evidence" value="ECO:0007669"/>
    <property type="project" value="UniProtKB-UniRule"/>
</dbReference>
<dbReference type="PANTHER" id="PTHR10317">
    <property type="entry name" value="EUKARYOTIC TRANSLATION INITIATION FACTOR 3 SUBUNIT E"/>
    <property type="match status" value="1"/>
</dbReference>
<dbReference type="SMART" id="SM01186">
    <property type="entry name" value="eIF3_N"/>
    <property type="match status" value="1"/>
</dbReference>
<feature type="region of interest" description="Disordered" evidence="7">
    <location>
        <begin position="423"/>
        <end position="471"/>
    </location>
</feature>
<dbReference type="GO" id="GO:0005634">
    <property type="term" value="C:nucleus"/>
    <property type="evidence" value="ECO:0000318"/>
    <property type="project" value="GO_Central"/>
</dbReference>
<evidence type="ECO:0000313" key="11">
    <source>
        <dbReference type="Proteomes" id="UP000001744"/>
    </source>
</evidence>
<dbReference type="GO" id="GO:0001732">
    <property type="term" value="P:formation of cytoplasmic translation initiation complex"/>
    <property type="evidence" value="ECO:0007669"/>
    <property type="project" value="UniProtKB-UniRule"/>
</dbReference>
<evidence type="ECO:0000259" key="8">
    <source>
        <dbReference type="PROSITE" id="PS50250"/>
    </source>
</evidence>
<dbReference type="Pfam" id="PF09440">
    <property type="entry name" value="eIF3_N"/>
    <property type="match status" value="1"/>
</dbReference>
<dbReference type="GO" id="GO:0006413">
    <property type="term" value="P:translational initiation"/>
    <property type="evidence" value="ECO:0000318"/>
    <property type="project" value="GO_Central"/>
</dbReference>
<keyword evidence="6" id="KW-0175">Coiled coil</keyword>
<dbReference type="AlphaFoldDB" id="B6K2A8"/>
<dbReference type="JaponicusDB" id="SJAG_02376">
    <property type="gene designation" value="int6"/>
</dbReference>
<dbReference type="HAMAP" id="MF_03004">
    <property type="entry name" value="eIF3e"/>
    <property type="match status" value="1"/>
</dbReference>
<evidence type="ECO:0000313" key="9">
    <source>
        <dbReference type="EMBL" id="EEB07289.2"/>
    </source>
</evidence>
<keyword evidence="11" id="KW-1185">Reference proteome</keyword>
<dbReference type="Proteomes" id="UP000001744">
    <property type="component" value="Unassembled WGS sequence"/>
</dbReference>
<dbReference type="eggNOG" id="KOG2758">
    <property type="taxonomic scope" value="Eukaryota"/>
</dbReference>
<dbReference type="PIRSF" id="PIRSF016255">
    <property type="entry name" value="eIF3e_su6"/>
    <property type="match status" value="1"/>
</dbReference>
<evidence type="ECO:0000256" key="6">
    <source>
        <dbReference type="SAM" id="Coils"/>
    </source>
</evidence>
<dbReference type="GO" id="GO:0070196">
    <property type="term" value="P:eukaryotic translation initiation factor 3 complex assembly"/>
    <property type="evidence" value="ECO:0007669"/>
    <property type="project" value="EnsemblFungi"/>
</dbReference>
<dbReference type="GO" id="GO:0033290">
    <property type="term" value="C:eukaryotic 48S preinitiation complex"/>
    <property type="evidence" value="ECO:0007669"/>
    <property type="project" value="UniProtKB-UniRule"/>
</dbReference>
<dbReference type="GO" id="GO:0005829">
    <property type="term" value="C:cytosol"/>
    <property type="evidence" value="ECO:0007669"/>
    <property type="project" value="EnsemblFungi"/>
</dbReference>
<evidence type="ECO:0000256" key="5">
    <source>
        <dbReference type="PIRNR" id="PIRNR016255"/>
    </source>
</evidence>
<evidence type="ECO:0000256" key="2">
    <source>
        <dbReference type="ARBA" id="ARBA00022540"/>
    </source>
</evidence>
<comment type="subunit">
    <text evidence="4 5">Component of the eukaryotic translation initiation factor 3 (eIF-3) complex.</text>
</comment>
<feature type="compositionally biased region" description="Low complexity" evidence="7">
    <location>
        <begin position="427"/>
        <end position="463"/>
    </location>
</feature>
<feature type="domain" description="PCI" evidence="8">
    <location>
        <begin position="274"/>
        <end position="453"/>
    </location>
</feature>
<evidence type="ECO:0000313" key="10">
    <source>
        <dbReference type="JaponicusDB" id="SJAG_02376"/>
    </source>
</evidence>
<keyword evidence="3 4" id="KW-0648">Protein biosynthesis</keyword>
<name>B6K2A8_SCHJY</name>
<keyword evidence="2 4" id="KW-0396">Initiation factor</keyword>
<dbReference type="STRING" id="402676.B6K2A8"/>
<comment type="subcellular location">
    <subcellularLocation>
        <location evidence="4 5">Cytoplasm</location>
    </subcellularLocation>
</comment>
<evidence type="ECO:0000256" key="3">
    <source>
        <dbReference type="ARBA" id="ARBA00022917"/>
    </source>
</evidence>
<comment type="function">
    <text evidence="4">Component of the eukaryotic translation initiation factor 3 (eIF-3) complex, which is involved in protein synthesis of a specialized repertoire of mRNAs and, together with other initiation factors, stimulates binding of mRNA and methionyl-tRNAi to the 40S ribosome. The eIF-3 complex specifically targets and initiates translation of a subset of mRNAs involved in cell proliferation.</text>
</comment>
<proteinExistence type="inferred from homology"/>
<organism evidence="9 11">
    <name type="scientific">Schizosaccharomyces japonicus (strain yFS275 / FY16936)</name>
    <name type="common">Fission yeast</name>
    <dbReference type="NCBI Taxonomy" id="402676"/>
    <lineage>
        <taxon>Eukaryota</taxon>
        <taxon>Fungi</taxon>
        <taxon>Dikarya</taxon>
        <taxon>Ascomycota</taxon>
        <taxon>Taphrinomycotina</taxon>
        <taxon>Schizosaccharomycetes</taxon>
        <taxon>Schizosaccharomycetales</taxon>
        <taxon>Schizosaccharomycetaceae</taxon>
        <taxon>Schizosaccharomyces</taxon>
    </lineage>
</organism>
<feature type="coiled-coil region" evidence="6">
    <location>
        <begin position="111"/>
        <end position="138"/>
    </location>
</feature>
<evidence type="ECO:0000256" key="1">
    <source>
        <dbReference type="ARBA" id="ARBA00022490"/>
    </source>
</evidence>
<dbReference type="GO" id="GO:0005852">
    <property type="term" value="C:eukaryotic translation initiation factor 3 complex"/>
    <property type="evidence" value="ECO:0000318"/>
    <property type="project" value="GO_Central"/>
</dbReference>
<evidence type="ECO:0000256" key="4">
    <source>
        <dbReference type="HAMAP-Rule" id="MF_03004"/>
    </source>
</evidence>
<protein>
    <recommendedName>
        <fullName evidence="4 5">Eukaryotic translation initiation factor 3 subunit E</fullName>
        <shortName evidence="4">eIF3e</shortName>
    </recommendedName>
</protein>
<evidence type="ECO:0000256" key="7">
    <source>
        <dbReference type="SAM" id="MobiDB-lite"/>
    </source>
</evidence>
<dbReference type="RefSeq" id="XP_002173582.2">
    <property type="nucleotide sequence ID" value="XM_002173546.2"/>
</dbReference>
<dbReference type="VEuPathDB" id="FungiDB:SJAG_02376"/>
<reference evidence="9 11" key="1">
    <citation type="journal article" date="2011" name="Science">
        <title>Comparative functional genomics of the fission yeasts.</title>
        <authorList>
            <person name="Rhind N."/>
            <person name="Chen Z."/>
            <person name="Yassour M."/>
            <person name="Thompson D.A."/>
            <person name="Haas B.J."/>
            <person name="Habib N."/>
            <person name="Wapinski I."/>
            <person name="Roy S."/>
            <person name="Lin M.F."/>
            <person name="Heiman D.I."/>
            <person name="Young S.K."/>
            <person name="Furuya K."/>
            <person name="Guo Y."/>
            <person name="Pidoux A."/>
            <person name="Chen H.M."/>
            <person name="Robbertse B."/>
            <person name="Goldberg J.M."/>
            <person name="Aoki K."/>
            <person name="Bayne E.H."/>
            <person name="Berlin A.M."/>
            <person name="Desjardins C.A."/>
            <person name="Dobbs E."/>
            <person name="Dukaj L."/>
            <person name="Fan L."/>
            <person name="FitzGerald M.G."/>
            <person name="French C."/>
            <person name="Gujja S."/>
            <person name="Hansen K."/>
            <person name="Keifenheim D."/>
            <person name="Levin J.Z."/>
            <person name="Mosher R.A."/>
            <person name="Mueller C.A."/>
            <person name="Pfiffner J."/>
            <person name="Priest M."/>
            <person name="Russ C."/>
            <person name="Smialowska A."/>
            <person name="Swoboda P."/>
            <person name="Sykes S.M."/>
            <person name="Vaughn M."/>
            <person name="Vengrova S."/>
            <person name="Yoder R."/>
            <person name="Zeng Q."/>
            <person name="Allshire R."/>
            <person name="Baulcombe D."/>
            <person name="Birren B.W."/>
            <person name="Brown W."/>
            <person name="Ekwall K."/>
            <person name="Kellis M."/>
            <person name="Leatherwood J."/>
            <person name="Levin H."/>
            <person name="Margalit H."/>
            <person name="Martienssen R."/>
            <person name="Nieduszynski C.A."/>
            <person name="Spatafora J.W."/>
            <person name="Friedman N."/>
            <person name="Dalgaard J.Z."/>
            <person name="Baumann P."/>
            <person name="Niki H."/>
            <person name="Regev A."/>
            <person name="Nusbaum C."/>
        </authorList>
    </citation>
    <scope>NUCLEOTIDE SEQUENCE [LARGE SCALE GENOMIC DNA]</scope>
    <source>
        <strain evidence="11">yFS275 / FY16936</strain>
    </source>
</reference>
<dbReference type="PROSITE" id="PS50250">
    <property type="entry name" value="PCI"/>
    <property type="match status" value="1"/>
</dbReference>
<dbReference type="EMBL" id="KE651166">
    <property type="protein sequence ID" value="EEB07289.2"/>
    <property type="molecule type" value="Genomic_DNA"/>
</dbReference>
<dbReference type="InterPro" id="IPR019010">
    <property type="entry name" value="eIF3e_N"/>
</dbReference>
<keyword evidence="1 4" id="KW-0963">Cytoplasm</keyword>
<accession>B6K2A8</accession>
<dbReference type="GO" id="GO:0071540">
    <property type="term" value="C:eukaryotic translation initiation factor 3 complex, eIF3e"/>
    <property type="evidence" value="ECO:0007669"/>
    <property type="project" value="UniProtKB-UniRule"/>
</dbReference>
<dbReference type="GeneID" id="7050021"/>
<dbReference type="InterPro" id="IPR000717">
    <property type="entry name" value="PCI_dom"/>
</dbReference>
<dbReference type="HOGENOM" id="CLU_031132_0_0_1"/>
<sequence>MLHQKCYNLKQDLLSPSSYRPTPTIFVAKMGAENEENPSLAVKYDLSQKIMRHLDRHLIFPLLEFLSLKGIYDSKELLQAKYDLLKDTNMTDYVANLWTELNGGKTDEAMVLEFAKKRESVLEELSELEEEAQKILTVLEDPELIAALRQDKGQNLQYLQEHYNITPEMISVLYKFAQFQYNCGNYGGASDLLYHFRAFSKDSELNASATWGKFASEILTVDWEGSMEELGKLREMVDSKSFKESTTQLKNRTWLLHWSLFPLFNHSNGCETLCDIFFYTPYLNTIQTSCPWLLRYLTVAVVVTGQNNANVKPRNPRQSYQRRIRDLVRIINQESYEYSDPITCFISALYTEVDFKKAQKYLKECVEVLKSDFFLVSLRDQFLDAARRLLAEAYCRIHRVISVDELASKLELEHSQVRSIIEHQSDSSANTNAAASNNNSGAASTTAASEEPATAAESETTATETEEPEQDMHFGFKAKLDGESIIIDHPPFSVFQQIVDRTKFLGYESQNLVQSLAKVTSELKHAAA</sequence>
<comment type="similarity">
    <text evidence="4 5">Belongs to the eIF-3 subunit E family.</text>
</comment>